<keyword evidence="2" id="KW-0812">Transmembrane</keyword>
<feature type="transmembrane region" description="Helical" evidence="2">
    <location>
        <begin position="6"/>
        <end position="23"/>
    </location>
</feature>
<feature type="compositionally biased region" description="Acidic residues" evidence="1">
    <location>
        <begin position="48"/>
        <end position="57"/>
    </location>
</feature>
<evidence type="ECO:0000313" key="3">
    <source>
        <dbReference type="EMBL" id="QHT07719.1"/>
    </source>
</evidence>
<feature type="region of interest" description="Disordered" evidence="1">
    <location>
        <begin position="135"/>
        <end position="190"/>
    </location>
</feature>
<feature type="compositionally biased region" description="Basic and acidic residues" evidence="1">
    <location>
        <begin position="135"/>
        <end position="146"/>
    </location>
</feature>
<protein>
    <submittedName>
        <fullName evidence="3">Uncharacterized protein</fullName>
    </submittedName>
</protein>
<evidence type="ECO:0000256" key="1">
    <source>
        <dbReference type="SAM" id="MobiDB-lite"/>
    </source>
</evidence>
<accession>A0A6C0CVI5</accession>
<keyword evidence="2" id="KW-1133">Transmembrane helix</keyword>
<name>A0A6C0CVI5_9ZZZZ</name>
<keyword evidence="2" id="KW-0472">Membrane</keyword>
<dbReference type="AlphaFoldDB" id="A0A6C0CVI5"/>
<dbReference type="EMBL" id="MN739485">
    <property type="protein sequence ID" value="QHT07719.1"/>
    <property type="molecule type" value="Genomic_DNA"/>
</dbReference>
<sequence>MIFFSIKFLFYIFIFVFTVYGVMSFNSKFISKTENFTEDSKHNPSDIIVEDNEDDSKELELTKPSKDSSSTRPSLDGSVISTKSMSSVLSEEMIGELSTKIEDNFKILKESLTKQMDSTKEIIDNSIKEFMHQDTIESPHKKESLTPKKPKPTLPSVRSFESEEMVSDVEASEDELSDDESEEEYTETFQDPLLYEGVTSPYCLNCFAI</sequence>
<feature type="compositionally biased region" description="Polar residues" evidence="1">
    <location>
        <begin position="67"/>
        <end position="79"/>
    </location>
</feature>
<proteinExistence type="predicted"/>
<feature type="compositionally biased region" description="Acidic residues" evidence="1">
    <location>
        <begin position="162"/>
        <end position="186"/>
    </location>
</feature>
<reference evidence="3" key="1">
    <citation type="journal article" date="2020" name="Nature">
        <title>Giant virus diversity and host interactions through global metagenomics.</title>
        <authorList>
            <person name="Schulz F."/>
            <person name="Roux S."/>
            <person name="Paez-Espino D."/>
            <person name="Jungbluth S."/>
            <person name="Walsh D.A."/>
            <person name="Denef V.J."/>
            <person name="McMahon K.D."/>
            <person name="Konstantinidis K.T."/>
            <person name="Eloe-Fadrosh E.A."/>
            <person name="Kyrpides N.C."/>
            <person name="Woyke T."/>
        </authorList>
    </citation>
    <scope>NUCLEOTIDE SEQUENCE</scope>
    <source>
        <strain evidence="3">GVMAG-M-3300021964-36</strain>
    </source>
</reference>
<evidence type="ECO:0000256" key="2">
    <source>
        <dbReference type="SAM" id="Phobius"/>
    </source>
</evidence>
<feature type="region of interest" description="Disordered" evidence="1">
    <location>
        <begin position="36"/>
        <end position="79"/>
    </location>
</feature>
<organism evidence="3">
    <name type="scientific">viral metagenome</name>
    <dbReference type="NCBI Taxonomy" id="1070528"/>
    <lineage>
        <taxon>unclassified sequences</taxon>
        <taxon>metagenomes</taxon>
        <taxon>organismal metagenomes</taxon>
    </lineage>
</organism>